<dbReference type="EMBL" id="QSJI01000012">
    <property type="protein sequence ID" value="RHD54195.1"/>
    <property type="molecule type" value="Genomic_DNA"/>
</dbReference>
<proteinExistence type="predicted"/>
<reference evidence="1 2" key="1">
    <citation type="submission" date="2018-08" db="EMBL/GenBank/DDBJ databases">
        <title>A genome reference for cultivated species of the human gut microbiota.</title>
        <authorList>
            <person name="Zou Y."/>
            <person name="Xue W."/>
            <person name="Luo G."/>
        </authorList>
    </citation>
    <scope>NUCLEOTIDE SEQUENCE [LARGE SCALE GENOMIC DNA]</scope>
    <source>
        <strain evidence="1 2">AM30-5LB</strain>
    </source>
</reference>
<evidence type="ECO:0000313" key="1">
    <source>
        <dbReference type="EMBL" id="RHD54195.1"/>
    </source>
</evidence>
<organism evidence="1 2">
    <name type="scientific">Collinsella intestinalis</name>
    <dbReference type="NCBI Taxonomy" id="147207"/>
    <lineage>
        <taxon>Bacteria</taxon>
        <taxon>Bacillati</taxon>
        <taxon>Actinomycetota</taxon>
        <taxon>Coriobacteriia</taxon>
        <taxon>Coriobacteriales</taxon>
        <taxon>Coriobacteriaceae</taxon>
        <taxon>Collinsella</taxon>
    </lineage>
</organism>
<comment type="caution">
    <text evidence="1">The sequence shown here is derived from an EMBL/GenBank/DDBJ whole genome shotgun (WGS) entry which is preliminary data.</text>
</comment>
<dbReference type="RefSeq" id="WP_118272390.1">
    <property type="nucleotide sequence ID" value="NZ_QSJI01000012.1"/>
</dbReference>
<sequence>MPDFTRINRLRLTAMLRDLGLDRPLTDEELALRLLSMELRLGELESAVLPTAHDELPEAV</sequence>
<accession>A0A414FTS1</accession>
<evidence type="ECO:0000313" key="2">
    <source>
        <dbReference type="Proteomes" id="UP000286050"/>
    </source>
</evidence>
<dbReference type="Proteomes" id="UP000286050">
    <property type="component" value="Unassembled WGS sequence"/>
</dbReference>
<gene>
    <name evidence="1" type="ORF">DW787_08010</name>
</gene>
<protein>
    <submittedName>
        <fullName evidence="1">Uncharacterized protein</fullName>
    </submittedName>
</protein>
<dbReference type="AlphaFoldDB" id="A0A414FTS1"/>
<name>A0A414FTS1_9ACTN</name>